<proteinExistence type="predicted"/>
<accession>A0A644XUL9</accession>
<sequence>MTANKQKVGIIYAYNLLRHQTMLHFVGKEVCRTESQRKRIRAFWKQRKDLERRGINEL</sequence>
<reference evidence="1" key="1">
    <citation type="submission" date="2019-08" db="EMBL/GenBank/DDBJ databases">
        <authorList>
            <person name="Kucharzyk K."/>
            <person name="Murdoch R.W."/>
            <person name="Higgins S."/>
            <person name="Loffler F."/>
        </authorList>
    </citation>
    <scope>NUCLEOTIDE SEQUENCE</scope>
</reference>
<evidence type="ECO:0000313" key="1">
    <source>
        <dbReference type="EMBL" id="MPM19910.1"/>
    </source>
</evidence>
<name>A0A644XUL9_9ZZZZ</name>
<dbReference type="AlphaFoldDB" id="A0A644XUL9"/>
<dbReference type="EMBL" id="VSSQ01003269">
    <property type="protein sequence ID" value="MPM19910.1"/>
    <property type="molecule type" value="Genomic_DNA"/>
</dbReference>
<comment type="caution">
    <text evidence="1">The sequence shown here is derived from an EMBL/GenBank/DDBJ whole genome shotgun (WGS) entry which is preliminary data.</text>
</comment>
<organism evidence="1">
    <name type="scientific">bioreactor metagenome</name>
    <dbReference type="NCBI Taxonomy" id="1076179"/>
    <lineage>
        <taxon>unclassified sequences</taxon>
        <taxon>metagenomes</taxon>
        <taxon>ecological metagenomes</taxon>
    </lineage>
</organism>
<protein>
    <submittedName>
        <fullName evidence="1">Uncharacterized protein</fullName>
    </submittedName>
</protein>
<gene>
    <name evidence="1" type="ORF">SDC9_66337</name>
</gene>